<feature type="domain" description="NYN" evidence="2">
    <location>
        <begin position="73"/>
        <end position="246"/>
    </location>
</feature>
<dbReference type="Proteomes" id="UP000787635">
    <property type="component" value="Unassembled WGS sequence"/>
</dbReference>
<sequence>MLAATVVPVTGPSKARTEPSGKVIAGIGPQGSWTMGGGGATMASPPCRRQGTGAVSVALLDIFMNRENSPPRAALYVDFDNVFMALLRWDERAAYAFGERPDAWLAWLEGRAGDGSLATRRTLVRRCYLNPAGYHDFQPGRAVARYRLARELRNRCYFSEFRAAFVQAGFEVVDCPPLAWLKNSADMKLALDMREALDHPTRFEEFVLLSGDSDFLPALMRLRAHDRRITVLAQDTAKAAYLAAADLVVGLEDFAHQGMGDLPIAQFADPPRPLAEPTRPPLRRPPAEHLPEPADTDPPATPPAKAPSDTQPAAPAPAVPERLEGEPPRPILAPGAEAAAEGPPDAAAMQKAASLVQDLLWGSRDAKALPQDLPAFGPAELAFLLDAIARAQPLDPVEAAARLATAATAAGHSVSAREVLALLRWLLRGYVRLGEPAPADGPMRLARALFVTLLNALRALDEKLTEPETEALRQWTQQAFMPAPLPEG</sequence>
<dbReference type="Gene3D" id="3.40.50.1010">
    <property type="entry name" value="5'-nuclease"/>
    <property type="match status" value="1"/>
</dbReference>
<dbReference type="InterPro" id="IPR021139">
    <property type="entry name" value="NYN"/>
</dbReference>
<feature type="compositionally biased region" description="Pro residues" evidence="1">
    <location>
        <begin position="270"/>
        <end position="284"/>
    </location>
</feature>
<evidence type="ECO:0000313" key="3">
    <source>
        <dbReference type="EMBL" id="NKC30924.1"/>
    </source>
</evidence>
<protein>
    <submittedName>
        <fullName evidence="3">NYN domain-containing protein</fullName>
    </submittedName>
</protein>
<gene>
    <name evidence="3" type="ORF">HEQ75_08615</name>
</gene>
<proteinExistence type="predicted"/>
<dbReference type="EMBL" id="JAAVNE010000010">
    <property type="protein sequence ID" value="NKC30924.1"/>
    <property type="molecule type" value="Genomic_DNA"/>
</dbReference>
<comment type="caution">
    <text evidence="3">The sequence shown here is derived from an EMBL/GenBank/DDBJ whole genome shotgun (WGS) entry which is preliminary data.</text>
</comment>
<evidence type="ECO:0000259" key="2">
    <source>
        <dbReference type="Pfam" id="PF01936"/>
    </source>
</evidence>
<organism evidence="3 4">
    <name type="scientific">Falsiroseomonas selenitidurans</name>
    <dbReference type="NCBI Taxonomy" id="2716335"/>
    <lineage>
        <taxon>Bacteria</taxon>
        <taxon>Pseudomonadati</taxon>
        <taxon>Pseudomonadota</taxon>
        <taxon>Alphaproteobacteria</taxon>
        <taxon>Acetobacterales</taxon>
        <taxon>Roseomonadaceae</taxon>
        <taxon>Falsiroseomonas</taxon>
    </lineage>
</organism>
<dbReference type="Pfam" id="PF01936">
    <property type="entry name" value="NYN"/>
    <property type="match status" value="1"/>
</dbReference>
<accession>A0ABX1E194</accession>
<feature type="region of interest" description="Disordered" evidence="1">
    <location>
        <begin position="1"/>
        <end position="23"/>
    </location>
</feature>
<keyword evidence="4" id="KW-1185">Reference proteome</keyword>
<evidence type="ECO:0000313" key="4">
    <source>
        <dbReference type="Proteomes" id="UP000787635"/>
    </source>
</evidence>
<evidence type="ECO:0000256" key="1">
    <source>
        <dbReference type="SAM" id="MobiDB-lite"/>
    </source>
</evidence>
<name>A0ABX1E194_9PROT</name>
<feature type="region of interest" description="Disordered" evidence="1">
    <location>
        <begin position="262"/>
        <end position="347"/>
    </location>
</feature>
<feature type="compositionally biased region" description="Low complexity" evidence="1">
    <location>
        <begin position="333"/>
        <end position="347"/>
    </location>
</feature>
<reference evidence="3 4" key="1">
    <citation type="submission" date="2020-03" db="EMBL/GenBank/DDBJ databases">
        <title>Roseomonas selenitidurans sp. nov. isolated from urban soil.</title>
        <authorList>
            <person name="Liu H."/>
        </authorList>
    </citation>
    <scope>NUCLEOTIDE SEQUENCE [LARGE SCALE GENOMIC DNA]</scope>
    <source>
        <strain evidence="3 4">BU-1</strain>
    </source>
</reference>